<dbReference type="OrthoDB" id="7356349at2"/>
<dbReference type="GeneID" id="68872222"/>
<evidence type="ECO:0008006" key="3">
    <source>
        <dbReference type="Google" id="ProtNLM"/>
    </source>
</evidence>
<keyword evidence="2" id="KW-1185">Reference proteome</keyword>
<accession>A0A073IWW5</accession>
<dbReference type="Proteomes" id="UP000027746">
    <property type="component" value="Unassembled WGS sequence"/>
</dbReference>
<dbReference type="AlphaFoldDB" id="A0A073IWW5"/>
<sequence>MPDLTPLTALGHDQPQSVTYGNLTMGDCPDLALASLALRRDAPVPLPFGLDLPGPGGYVASAEVAAIWTGPRQWMIEAKAKGCTDFAAQVKAQAPDAIVTEQTDGWAAFDITSPDGAAIGRLLEKLVNIDPGTVSPGTASRTSLHHMNVLLVRPDPCCLRIWVGRSFAGSLWHAVIGAAGRQAA</sequence>
<gene>
    <name evidence="1" type="ORF">SUH3_07740</name>
</gene>
<proteinExistence type="predicted"/>
<name>A0A073IWW5_9RHOB</name>
<comment type="caution">
    <text evidence="1">The sequence shown here is derived from an EMBL/GenBank/DDBJ whole genome shotgun (WGS) entry which is preliminary data.</text>
</comment>
<evidence type="ECO:0000313" key="2">
    <source>
        <dbReference type="Proteomes" id="UP000027746"/>
    </source>
</evidence>
<dbReference type="SUPFAM" id="SSF103025">
    <property type="entry name" value="Folate-binding domain"/>
    <property type="match status" value="1"/>
</dbReference>
<evidence type="ECO:0000313" key="1">
    <source>
        <dbReference type="EMBL" id="KEJ94264.1"/>
    </source>
</evidence>
<dbReference type="InterPro" id="IPR027266">
    <property type="entry name" value="TrmE/GcvT-like"/>
</dbReference>
<organism evidence="1 2">
    <name type="scientific">Pseudosulfitobacter pseudonitzschiae</name>
    <dbReference type="NCBI Taxonomy" id="1402135"/>
    <lineage>
        <taxon>Bacteria</taxon>
        <taxon>Pseudomonadati</taxon>
        <taxon>Pseudomonadota</taxon>
        <taxon>Alphaproteobacteria</taxon>
        <taxon>Rhodobacterales</taxon>
        <taxon>Roseobacteraceae</taxon>
        <taxon>Pseudosulfitobacter</taxon>
    </lineage>
</organism>
<dbReference type="Gene3D" id="3.30.1360.120">
    <property type="entry name" value="Probable tRNA modification gtpase trme, domain 1"/>
    <property type="match status" value="1"/>
</dbReference>
<dbReference type="RefSeq" id="WP_037930325.1">
    <property type="nucleotide sequence ID" value="NZ_CP054603.1"/>
</dbReference>
<reference evidence="1 2" key="1">
    <citation type="submission" date="2014-01" db="EMBL/GenBank/DDBJ databases">
        <title>Sulfitobacter sp. H3 (MCCC 1A00686) Genome Sequencing.</title>
        <authorList>
            <person name="Lai Q."/>
            <person name="Hong Z."/>
        </authorList>
    </citation>
    <scope>NUCLEOTIDE SEQUENCE [LARGE SCALE GENOMIC DNA]</scope>
    <source>
        <strain evidence="1 2">H3</strain>
    </source>
</reference>
<dbReference type="EMBL" id="JAMD01000016">
    <property type="protein sequence ID" value="KEJ94264.1"/>
    <property type="molecule type" value="Genomic_DNA"/>
</dbReference>
<protein>
    <recommendedName>
        <fullName evidence="3">Sarcosine oxidase subunit gamma</fullName>
    </recommendedName>
</protein>